<keyword evidence="4" id="KW-0934">Plastid</keyword>
<comment type="function">
    <text evidence="1">Probable ATPase of unknown function. Its presence in a non-photosynthetic plant (Epifagus virginiana) and experiments in tobacco indicate that it has an essential function which is probably not related to photosynthesis.</text>
</comment>
<keyword evidence="5" id="KW-0547">Nucleotide-binding</keyword>
<gene>
    <name evidence="7" type="ORF">Goklo_004726</name>
</gene>
<evidence type="ECO:0000256" key="1">
    <source>
        <dbReference type="ARBA" id="ARBA00002329"/>
    </source>
</evidence>
<keyword evidence="8" id="KW-1185">Reference proteome</keyword>
<dbReference type="Proteomes" id="UP000593573">
    <property type="component" value="Unassembled WGS sequence"/>
</dbReference>
<keyword evidence="6" id="KW-0067">ATP-binding</keyword>
<comment type="subcellular location">
    <subcellularLocation>
        <location evidence="2">Plastid</location>
    </subcellularLocation>
</comment>
<sequence>MIDQILLSLTHCDHLSKNNSSYQMIEQPGPIYLRYLVNIHKKYLMGYKFNKSYL</sequence>
<reference evidence="7 8" key="1">
    <citation type="journal article" date="2019" name="Genome Biol. Evol.">
        <title>Insights into the evolution of the New World diploid cottons (Gossypium, subgenus Houzingenia) based on genome sequencing.</title>
        <authorList>
            <person name="Grover C.E."/>
            <person name="Arick M.A. 2nd"/>
            <person name="Thrash A."/>
            <person name="Conover J.L."/>
            <person name="Sanders W.S."/>
            <person name="Peterson D.G."/>
            <person name="Frelichowski J.E."/>
            <person name="Scheffler J.A."/>
            <person name="Scheffler B.E."/>
            <person name="Wendel J.F."/>
        </authorList>
    </citation>
    <scope>NUCLEOTIDE SEQUENCE [LARGE SCALE GENOMIC DNA]</scope>
    <source>
        <strain evidence="7">57</strain>
        <tissue evidence="7">Leaf</tissue>
    </source>
</reference>
<protein>
    <submittedName>
        <fullName evidence="7">Uncharacterized protein</fullName>
    </submittedName>
</protein>
<dbReference type="AlphaFoldDB" id="A0A7J8VPN7"/>
<comment type="caution">
    <text evidence="7">The sequence shown here is derived from an EMBL/GenBank/DDBJ whole genome shotgun (WGS) entry which is preliminary data.</text>
</comment>
<evidence type="ECO:0000313" key="8">
    <source>
        <dbReference type="Proteomes" id="UP000593573"/>
    </source>
</evidence>
<comment type="similarity">
    <text evidence="3">Belongs to the Ycf2 family.</text>
</comment>
<feature type="non-terminal residue" evidence="7">
    <location>
        <position position="54"/>
    </location>
</feature>
<dbReference type="EMBL" id="JABFAB010000011">
    <property type="protein sequence ID" value="MBA0664775.1"/>
    <property type="molecule type" value="Genomic_DNA"/>
</dbReference>
<accession>A0A7J8VPN7</accession>
<evidence type="ECO:0000313" key="7">
    <source>
        <dbReference type="EMBL" id="MBA0664775.1"/>
    </source>
</evidence>
<proteinExistence type="inferred from homology"/>
<dbReference type="PANTHER" id="PTHR33078">
    <property type="entry name" value="PROTEIN YCF2-RELATED"/>
    <property type="match status" value="1"/>
</dbReference>
<evidence type="ECO:0000256" key="3">
    <source>
        <dbReference type="ARBA" id="ARBA00009361"/>
    </source>
</evidence>
<name>A0A7J8VPN7_9ROSI</name>
<evidence type="ECO:0000256" key="5">
    <source>
        <dbReference type="ARBA" id="ARBA00022741"/>
    </source>
</evidence>
<evidence type="ECO:0000256" key="2">
    <source>
        <dbReference type="ARBA" id="ARBA00004474"/>
    </source>
</evidence>
<dbReference type="PANTHER" id="PTHR33078:SF100">
    <property type="entry name" value="PROTEIN YCF2"/>
    <property type="match status" value="1"/>
</dbReference>
<evidence type="ECO:0000256" key="6">
    <source>
        <dbReference type="ARBA" id="ARBA00022840"/>
    </source>
</evidence>
<dbReference type="GO" id="GO:0005524">
    <property type="term" value="F:ATP binding"/>
    <property type="evidence" value="ECO:0007669"/>
    <property type="project" value="UniProtKB-KW"/>
</dbReference>
<dbReference type="OrthoDB" id="1679628at2759"/>
<evidence type="ECO:0000256" key="4">
    <source>
        <dbReference type="ARBA" id="ARBA00022640"/>
    </source>
</evidence>
<dbReference type="GO" id="GO:0009536">
    <property type="term" value="C:plastid"/>
    <property type="evidence" value="ECO:0007669"/>
    <property type="project" value="UniProtKB-SubCell"/>
</dbReference>
<organism evidence="7 8">
    <name type="scientific">Gossypium klotzschianum</name>
    <dbReference type="NCBI Taxonomy" id="34286"/>
    <lineage>
        <taxon>Eukaryota</taxon>
        <taxon>Viridiplantae</taxon>
        <taxon>Streptophyta</taxon>
        <taxon>Embryophyta</taxon>
        <taxon>Tracheophyta</taxon>
        <taxon>Spermatophyta</taxon>
        <taxon>Magnoliopsida</taxon>
        <taxon>eudicotyledons</taxon>
        <taxon>Gunneridae</taxon>
        <taxon>Pentapetalae</taxon>
        <taxon>rosids</taxon>
        <taxon>malvids</taxon>
        <taxon>Malvales</taxon>
        <taxon>Malvaceae</taxon>
        <taxon>Malvoideae</taxon>
        <taxon>Gossypium</taxon>
    </lineage>
</organism>